<reference evidence="3 4" key="1">
    <citation type="submission" date="2019-02" db="EMBL/GenBank/DDBJ databases">
        <authorList>
            <person name="Fomenkov A."/>
            <person name="Dubinina G."/>
            <person name="Grabovich M."/>
            <person name="Vincze T."/>
            <person name="Roberts R.J."/>
        </authorList>
    </citation>
    <scope>NUCLEOTIDE SEQUENCE [LARGE SCALE GENOMIC DNA]</scope>
    <source>
        <strain evidence="3 4">P</strain>
    </source>
</reference>
<evidence type="ECO:0000313" key="4">
    <source>
        <dbReference type="Proteomes" id="UP000323824"/>
    </source>
</evidence>
<accession>A0A5C1QFD6</accession>
<proteinExistence type="inferred from homology"/>
<protein>
    <recommendedName>
        <fullName evidence="2">UPF0178 protein EW093_16560</fullName>
    </recommendedName>
</protein>
<dbReference type="InterPro" id="IPR003791">
    <property type="entry name" value="UPF0178"/>
</dbReference>
<dbReference type="NCBIfam" id="NF001095">
    <property type="entry name" value="PRK00124.1"/>
    <property type="match status" value="1"/>
</dbReference>
<dbReference type="Pfam" id="PF02639">
    <property type="entry name" value="DUF188"/>
    <property type="match status" value="1"/>
</dbReference>
<dbReference type="KEGG" id="sper:EW093_16560"/>
<dbReference type="PANTHER" id="PTHR35146:SF1">
    <property type="entry name" value="UPF0178 PROTEIN YAII"/>
    <property type="match status" value="1"/>
</dbReference>
<name>A0A5C1QFD6_9SPIO</name>
<dbReference type="AlphaFoldDB" id="A0A5C1QFD6"/>
<evidence type="ECO:0000313" key="3">
    <source>
        <dbReference type="EMBL" id="QEN06231.1"/>
    </source>
</evidence>
<dbReference type="EMBL" id="CP035807">
    <property type="protein sequence ID" value="QEN06231.1"/>
    <property type="molecule type" value="Genomic_DNA"/>
</dbReference>
<keyword evidence="4" id="KW-1185">Reference proteome</keyword>
<evidence type="ECO:0000256" key="1">
    <source>
        <dbReference type="ARBA" id="ARBA00008522"/>
    </source>
</evidence>
<dbReference type="Proteomes" id="UP000323824">
    <property type="component" value="Chromosome"/>
</dbReference>
<dbReference type="HAMAP" id="MF_00489">
    <property type="entry name" value="UPF0178"/>
    <property type="match status" value="1"/>
</dbReference>
<comment type="similarity">
    <text evidence="1 2">Belongs to the UPF0178 family.</text>
</comment>
<sequence length="149" mass="17219">MRIWVDADSCPVKIREIISKAAKRVEIEALYVANRVIPVQEHDYIRKIVTSNEDQSADKYILDNIKESDIVITRDIPLADELVNEGLTVLNDRGDIYTKENIKERLSIRDFMKEARELGLGYESTNRFGPKDVQNFSNSFDKILRQKTS</sequence>
<dbReference type="PANTHER" id="PTHR35146">
    <property type="entry name" value="UPF0178 PROTEIN YAII"/>
    <property type="match status" value="1"/>
</dbReference>
<evidence type="ECO:0000256" key="2">
    <source>
        <dbReference type="HAMAP-Rule" id="MF_00489"/>
    </source>
</evidence>
<dbReference type="RefSeq" id="WP_149569464.1">
    <property type="nucleotide sequence ID" value="NZ_CP035807.1"/>
</dbReference>
<gene>
    <name evidence="3" type="ORF">EW093_16560</name>
</gene>
<reference evidence="3 4" key="2">
    <citation type="submission" date="2019-09" db="EMBL/GenBank/DDBJ databases">
        <title>Complete Genome Sequence and Methylome Analysis of free living Spirochaetas.</title>
        <authorList>
            <person name="Leshcheva N."/>
            <person name="Mikheeva N."/>
        </authorList>
    </citation>
    <scope>NUCLEOTIDE SEQUENCE [LARGE SCALE GENOMIC DNA]</scope>
    <source>
        <strain evidence="3 4">P</strain>
    </source>
</reference>
<dbReference type="OrthoDB" id="9798918at2"/>
<dbReference type="CDD" id="cd18720">
    <property type="entry name" value="PIN_YqxD-like"/>
    <property type="match status" value="1"/>
</dbReference>
<organism evidence="3 4">
    <name type="scientific">Thiospirochaeta perfilievii</name>
    <dbReference type="NCBI Taxonomy" id="252967"/>
    <lineage>
        <taxon>Bacteria</taxon>
        <taxon>Pseudomonadati</taxon>
        <taxon>Spirochaetota</taxon>
        <taxon>Spirochaetia</taxon>
        <taxon>Spirochaetales</taxon>
        <taxon>Spirochaetaceae</taxon>
        <taxon>Thiospirochaeta</taxon>
    </lineage>
</organism>